<dbReference type="Gene3D" id="3.60.21.10">
    <property type="match status" value="1"/>
</dbReference>
<evidence type="ECO:0000313" key="3">
    <source>
        <dbReference type="Proteomes" id="UP000189857"/>
    </source>
</evidence>
<reference evidence="2 3" key="1">
    <citation type="submission" date="2017-02" db="EMBL/GenBank/DDBJ databases">
        <authorList>
            <person name="Peterson S.W."/>
        </authorList>
    </citation>
    <scope>NUCLEOTIDE SEQUENCE [LARGE SCALE GENOMIC DNA]</scope>
    <source>
        <strain evidence="2 3">ATCC 17233</strain>
    </source>
</reference>
<dbReference type="OrthoDB" id="9779903at2"/>
<dbReference type="SUPFAM" id="SSF56300">
    <property type="entry name" value="Metallo-dependent phosphatases"/>
    <property type="match status" value="1"/>
</dbReference>
<dbReference type="InterPro" id="IPR004843">
    <property type="entry name" value="Calcineurin-like_PHP"/>
</dbReference>
<dbReference type="Pfam" id="PF00149">
    <property type="entry name" value="Metallophos"/>
    <property type="match status" value="1"/>
</dbReference>
<dbReference type="RefSeq" id="WP_078786290.1">
    <property type="nucleotide sequence ID" value="NZ_CACZYW010000016.1"/>
</dbReference>
<proteinExistence type="predicted"/>
<sequence>MHYAISDVHGCYYELIDLLDKINFNKKDTLYIIGDTVDRGEANVDVLQFMMEHKNIVPLLGNHELMALQVLPAIIGKSNDDINILMQGESFRNALKQWYYNGGIVTVEQILQLPVEEQQKILEYMQGFKLYDKITIKGINYLLIHSLPEKKDAYKHIDDGTYSTMSLLFGRPNFDRPDYYKFDEDIIIVIGHTPTAVIPSAIPGRYFKCGNIVNIDCGCVSGRSLGVLCLETGNVVYTKSRYRRL</sequence>
<evidence type="ECO:0000313" key="2">
    <source>
        <dbReference type="EMBL" id="SJZ48274.1"/>
    </source>
</evidence>
<organism evidence="2 3">
    <name type="scientific">Eubacterium ruminantium</name>
    <dbReference type="NCBI Taxonomy" id="42322"/>
    <lineage>
        <taxon>Bacteria</taxon>
        <taxon>Bacillati</taxon>
        <taxon>Bacillota</taxon>
        <taxon>Clostridia</taxon>
        <taxon>Eubacteriales</taxon>
        <taxon>Eubacteriaceae</taxon>
        <taxon>Eubacterium</taxon>
    </lineage>
</organism>
<dbReference type="AlphaFoldDB" id="A0A1T4L0L9"/>
<dbReference type="PANTHER" id="PTHR42850">
    <property type="entry name" value="METALLOPHOSPHOESTERASE"/>
    <property type="match status" value="1"/>
</dbReference>
<dbReference type="PANTHER" id="PTHR42850:SF4">
    <property type="entry name" value="ZINC-DEPENDENT ENDOPOLYPHOSPHATASE"/>
    <property type="match status" value="1"/>
</dbReference>
<name>A0A1T4L0L9_9FIRM</name>
<feature type="domain" description="Calcineurin-like phosphoesterase" evidence="1">
    <location>
        <begin position="4"/>
        <end position="194"/>
    </location>
</feature>
<dbReference type="GO" id="GO:0016791">
    <property type="term" value="F:phosphatase activity"/>
    <property type="evidence" value="ECO:0007669"/>
    <property type="project" value="TreeGrafter"/>
</dbReference>
<dbReference type="Proteomes" id="UP000189857">
    <property type="component" value="Unassembled WGS sequence"/>
</dbReference>
<accession>A0A1T4L0L9</accession>
<keyword evidence="3" id="KW-1185">Reference proteome</keyword>
<dbReference type="GO" id="GO:0005737">
    <property type="term" value="C:cytoplasm"/>
    <property type="evidence" value="ECO:0007669"/>
    <property type="project" value="TreeGrafter"/>
</dbReference>
<dbReference type="InterPro" id="IPR029052">
    <property type="entry name" value="Metallo-depent_PP-like"/>
</dbReference>
<dbReference type="EMBL" id="FUXA01000005">
    <property type="protein sequence ID" value="SJZ48274.1"/>
    <property type="molecule type" value="Genomic_DNA"/>
</dbReference>
<protein>
    <submittedName>
        <fullName evidence="2">Serine/threonine protein phosphatase 1</fullName>
    </submittedName>
</protein>
<evidence type="ECO:0000259" key="1">
    <source>
        <dbReference type="Pfam" id="PF00149"/>
    </source>
</evidence>
<dbReference type="InterPro" id="IPR050126">
    <property type="entry name" value="Ap4A_hydrolase"/>
</dbReference>
<gene>
    <name evidence="2" type="ORF">SAMN02745110_00607</name>
</gene>